<evidence type="ECO:0000313" key="2">
    <source>
        <dbReference type="EMBL" id="NMP20944.1"/>
    </source>
</evidence>
<feature type="transmembrane region" description="Helical" evidence="1">
    <location>
        <begin position="111"/>
        <end position="128"/>
    </location>
</feature>
<dbReference type="AlphaFoldDB" id="A0A7Y0Q294"/>
<evidence type="ECO:0000256" key="1">
    <source>
        <dbReference type="SAM" id="Phobius"/>
    </source>
</evidence>
<sequence length="132" mass="14922">MGVVRRVLMVASAILMIIGLMVLTWGFRDLPIDQRPEWMVVQMVLWPVAAFGMAEGWRLVRLARQGLRVHFDRLRLVCHGIPALIIVTLPSGAFTTWMGSGSMWSLLDFPTAKVMAAFWLAATLWASWEVRP</sequence>
<protein>
    <submittedName>
        <fullName evidence="2">Uncharacterized protein</fullName>
    </submittedName>
</protein>
<dbReference type="EMBL" id="JABBVZ010000002">
    <property type="protein sequence ID" value="NMP20944.1"/>
    <property type="molecule type" value="Genomic_DNA"/>
</dbReference>
<keyword evidence="1" id="KW-1133">Transmembrane helix</keyword>
<accession>A0A7Y0Q294</accession>
<feature type="transmembrane region" description="Helical" evidence="1">
    <location>
        <begin position="39"/>
        <end position="60"/>
    </location>
</feature>
<feature type="transmembrane region" description="Helical" evidence="1">
    <location>
        <begin position="81"/>
        <end position="99"/>
    </location>
</feature>
<dbReference type="Proteomes" id="UP000533476">
    <property type="component" value="Unassembled WGS sequence"/>
</dbReference>
<evidence type="ECO:0000313" key="3">
    <source>
        <dbReference type="Proteomes" id="UP000533476"/>
    </source>
</evidence>
<comment type="caution">
    <text evidence="2">The sequence shown here is derived from an EMBL/GenBank/DDBJ whole genome shotgun (WGS) entry which is preliminary data.</text>
</comment>
<keyword evidence="1" id="KW-0812">Transmembrane</keyword>
<organism evidence="2 3">
    <name type="scientific">Sulfobacillus harzensis</name>
    <dbReference type="NCBI Taxonomy" id="2729629"/>
    <lineage>
        <taxon>Bacteria</taxon>
        <taxon>Bacillati</taxon>
        <taxon>Bacillota</taxon>
        <taxon>Clostridia</taxon>
        <taxon>Eubacteriales</taxon>
        <taxon>Clostridiales Family XVII. Incertae Sedis</taxon>
        <taxon>Sulfobacillus</taxon>
    </lineage>
</organism>
<name>A0A7Y0Q294_9FIRM</name>
<reference evidence="2 3" key="1">
    <citation type="submission" date="2020-04" db="EMBL/GenBank/DDBJ databases">
        <authorList>
            <person name="Zhang R."/>
            <person name="Schippers A."/>
        </authorList>
    </citation>
    <scope>NUCLEOTIDE SEQUENCE [LARGE SCALE GENOMIC DNA]</scope>
    <source>
        <strain evidence="2 3">DSM 109850</strain>
    </source>
</reference>
<proteinExistence type="predicted"/>
<keyword evidence="3" id="KW-1185">Reference proteome</keyword>
<keyword evidence="1" id="KW-0472">Membrane</keyword>
<feature type="transmembrane region" description="Helical" evidence="1">
    <location>
        <begin position="7"/>
        <end position="27"/>
    </location>
</feature>
<gene>
    <name evidence="2" type="ORF">HIJ39_01050</name>
</gene>